<dbReference type="EMBL" id="UINC01000983">
    <property type="protein sequence ID" value="SUZ66358.1"/>
    <property type="molecule type" value="Genomic_DNA"/>
</dbReference>
<dbReference type="SUPFAM" id="SSF51306">
    <property type="entry name" value="LexA/Signal peptidase"/>
    <property type="match status" value="1"/>
</dbReference>
<evidence type="ECO:0000256" key="2">
    <source>
        <dbReference type="ARBA" id="ARBA00009370"/>
    </source>
</evidence>
<gene>
    <name evidence="6" type="ORF">METZ01_LOCUS19212</name>
</gene>
<dbReference type="InterPro" id="IPR036286">
    <property type="entry name" value="LexA/Signal_pep-like_sf"/>
</dbReference>
<name>A0A381PIW6_9ZZZZ</name>
<evidence type="ECO:0000256" key="3">
    <source>
        <dbReference type="ARBA" id="ARBA00013208"/>
    </source>
</evidence>
<dbReference type="Gene3D" id="2.10.109.10">
    <property type="entry name" value="Umud Fragment, subunit A"/>
    <property type="match status" value="1"/>
</dbReference>
<dbReference type="Pfam" id="PF10502">
    <property type="entry name" value="Peptidase_S26"/>
    <property type="match status" value="1"/>
</dbReference>
<keyword evidence="4" id="KW-0378">Hydrolase</keyword>
<dbReference type="PROSITE" id="PS00760">
    <property type="entry name" value="SPASE_I_2"/>
    <property type="match status" value="1"/>
</dbReference>
<dbReference type="InterPro" id="IPR000223">
    <property type="entry name" value="Pept_S26A_signal_pept_1"/>
</dbReference>
<proteinExistence type="inferred from homology"/>
<dbReference type="PANTHER" id="PTHR43390">
    <property type="entry name" value="SIGNAL PEPTIDASE I"/>
    <property type="match status" value="1"/>
</dbReference>
<dbReference type="InterPro" id="IPR019533">
    <property type="entry name" value="Peptidase_S26"/>
</dbReference>
<dbReference type="InterPro" id="IPR019757">
    <property type="entry name" value="Pept_S26A_signal_pept_1_Lys-AS"/>
</dbReference>
<dbReference type="GO" id="GO:0006465">
    <property type="term" value="P:signal peptide processing"/>
    <property type="evidence" value="ECO:0007669"/>
    <property type="project" value="InterPro"/>
</dbReference>
<evidence type="ECO:0000313" key="6">
    <source>
        <dbReference type="EMBL" id="SUZ66358.1"/>
    </source>
</evidence>
<feature type="non-terminal residue" evidence="6">
    <location>
        <position position="1"/>
    </location>
</feature>
<protein>
    <recommendedName>
        <fullName evidence="3">signal peptidase I</fullName>
        <ecNumber evidence="3">3.4.21.89</ecNumber>
    </recommendedName>
</protein>
<comment type="similarity">
    <text evidence="2">Belongs to the peptidase S26 family.</text>
</comment>
<evidence type="ECO:0000256" key="1">
    <source>
        <dbReference type="ARBA" id="ARBA00000677"/>
    </source>
</evidence>
<dbReference type="InterPro" id="IPR019758">
    <property type="entry name" value="Pept_S26A_signal_pept_1_CS"/>
</dbReference>
<dbReference type="AlphaFoldDB" id="A0A381PIW6"/>
<dbReference type="PROSITE" id="PS00761">
    <property type="entry name" value="SPASE_I_3"/>
    <property type="match status" value="1"/>
</dbReference>
<organism evidence="6">
    <name type="scientific">marine metagenome</name>
    <dbReference type="NCBI Taxonomy" id="408172"/>
    <lineage>
        <taxon>unclassified sequences</taxon>
        <taxon>metagenomes</taxon>
        <taxon>ecological metagenomes</taxon>
    </lineage>
</organism>
<dbReference type="GO" id="GO:0004252">
    <property type="term" value="F:serine-type endopeptidase activity"/>
    <property type="evidence" value="ECO:0007669"/>
    <property type="project" value="InterPro"/>
</dbReference>
<feature type="domain" description="Peptidase S26" evidence="5">
    <location>
        <begin position="13"/>
        <end position="206"/>
    </location>
</feature>
<dbReference type="EC" id="3.4.21.89" evidence="3"/>
<comment type="catalytic activity">
    <reaction evidence="1">
        <text>Cleavage of hydrophobic, N-terminal signal or leader sequences from secreted and periplasmic proteins.</text>
        <dbReference type="EC" id="3.4.21.89"/>
    </reaction>
</comment>
<dbReference type="GO" id="GO:0009003">
    <property type="term" value="F:signal peptidase activity"/>
    <property type="evidence" value="ECO:0007669"/>
    <property type="project" value="UniProtKB-EC"/>
</dbReference>
<dbReference type="CDD" id="cd06530">
    <property type="entry name" value="S26_SPase_I"/>
    <property type="match status" value="1"/>
</dbReference>
<evidence type="ECO:0000259" key="5">
    <source>
        <dbReference type="Pfam" id="PF10502"/>
    </source>
</evidence>
<evidence type="ECO:0000256" key="4">
    <source>
        <dbReference type="ARBA" id="ARBA00022801"/>
    </source>
</evidence>
<accession>A0A381PIW6</accession>
<dbReference type="NCBIfam" id="TIGR02227">
    <property type="entry name" value="sigpep_I_bact"/>
    <property type="match status" value="1"/>
</dbReference>
<dbReference type="GO" id="GO:0016020">
    <property type="term" value="C:membrane"/>
    <property type="evidence" value="ECO:0007669"/>
    <property type="project" value="InterPro"/>
</dbReference>
<dbReference type="PRINTS" id="PR00727">
    <property type="entry name" value="LEADERPTASE"/>
</dbReference>
<dbReference type="PANTHER" id="PTHR43390:SF1">
    <property type="entry name" value="CHLOROPLAST PROCESSING PEPTIDASE"/>
    <property type="match status" value="1"/>
</dbReference>
<sequence>VNDRFYKLWSEWRSFVVFVVVMLVFRSAIADWNQVPSGSMKPSILPGDRIVVDKLAYDLAVPFTWLRIFRWSEPSRGDIVTFDNPLDERLFVKRVIGIPGDVVELRRNQLFVNGDKAKYEPLGADEVAELPIPNTNAHRFFRESVLGDSRVIMVNRRATGTYSTFSPQEIPAGYYMMLGDNRDNSSDSRRIGLITRDRIMGRAHAVAFSVDLDNYYLPRLARFFTDLP</sequence>
<reference evidence="6" key="1">
    <citation type="submission" date="2018-05" db="EMBL/GenBank/DDBJ databases">
        <authorList>
            <person name="Lanie J.A."/>
            <person name="Ng W.-L."/>
            <person name="Kazmierczak K.M."/>
            <person name="Andrzejewski T.M."/>
            <person name="Davidsen T.M."/>
            <person name="Wayne K.J."/>
            <person name="Tettelin H."/>
            <person name="Glass J.I."/>
            <person name="Rusch D."/>
            <person name="Podicherti R."/>
            <person name="Tsui H.-C.T."/>
            <person name="Winkler M.E."/>
        </authorList>
    </citation>
    <scope>NUCLEOTIDE SEQUENCE</scope>
</reference>